<dbReference type="InterPro" id="IPR051319">
    <property type="entry name" value="Oligoribo/pAp-PDE_c-di-AMP_PDE"/>
</dbReference>
<sequence>MEVEMSQIINRSLSKEFLKIINEIIDYIIANDKFVVTSHINPDGDNIGSSRAMCGFLKKLGKQVVYILDDPYPSDLEFLYDKVDIDQSKSSNIKSLAGYKVIAQDSGSYERICMDKDLLETSEGIICIDHHHTNGDYGFIKYIDTRASSTCELVYNIINTYEDRFEDIIDSDIATCLYTGLVTDTGNFQYSNTEPSSYLMAADLVTRGADKNLVIEKIFQSKSLAYYKVLGQVLDNMEILEGKISLATVSKKMLDENNINYDDIDAITPYTRDIDGVELGIFIKEKEIGEIKVSLRSKSYVDCTKLAQVFGGGGHVRASGLTIMDKSLDEARDMLRQEAVKFI</sequence>
<dbReference type="GO" id="GO:0003676">
    <property type="term" value="F:nucleic acid binding"/>
    <property type="evidence" value="ECO:0007669"/>
    <property type="project" value="InterPro"/>
</dbReference>
<evidence type="ECO:0000313" key="4">
    <source>
        <dbReference type="Proteomes" id="UP000070326"/>
    </source>
</evidence>
<dbReference type="PATRIC" id="fig|1261.5.peg.1674"/>
<accession>A0A135YNG9</accession>
<dbReference type="STRING" id="1261.HMPREF3195_01669"/>
<dbReference type="Gene3D" id="3.90.1640.10">
    <property type="entry name" value="inorganic pyrophosphatase (n-terminal core)"/>
    <property type="match status" value="1"/>
</dbReference>
<dbReference type="Proteomes" id="UP000070326">
    <property type="component" value="Unassembled WGS sequence"/>
</dbReference>
<proteinExistence type="predicted"/>
<evidence type="ECO:0000259" key="1">
    <source>
        <dbReference type="Pfam" id="PF01368"/>
    </source>
</evidence>
<dbReference type="InterPro" id="IPR003156">
    <property type="entry name" value="DHHA1_dom"/>
</dbReference>
<dbReference type="PANTHER" id="PTHR47618:SF1">
    <property type="entry name" value="BIFUNCTIONAL OLIGORIBONUCLEASE AND PAP PHOSPHATASE NRNA"/>
    <property type="match status" value="1"/>
</dbReference>
<comment type="caution">
    <text evidence="3">The sequence shown here is derived from an EMBL/GenBank/DDBJ whole genome shotgun (WGS) entry which is preliminary data.</text>
</comment>
<dbReference type="eggNOG" id="COG0618">
    <property type="taxonomic scope" value="Bacteria"/>
</dbReference>
<evidence type="ECO:0000259" key="2">
    <source>
        <dbReference type="Pfam" id="PF02272"/>
    </source>
</evidence>
<dbReference type="SUPFAM" id="SSF64182">
    <property type="entry name" value="DHH phosphoesterases"/>
    <property type="match status" value="1"/>
</dbReference>
<name>A0A135YNG9_9FIRM</name>
<dbReference type="Gene3D" id="3.10.310.30">
    <property type="match status" value="1"/>
</dbReference>
<protein>
    <submittedName>
        <fullName evidence="3">DHHA1 domain protein</fullName>
    </submittedName>
</protein>
<dbReference type="Pfam" id="PF01368">
    <property type="entry name" value="DHH"/>
    <property type="match status" value="1"/>
</dbReference>
<dbReference type="InterPro" id="IPR038763">
    <property type="entry name" value="DHH_sf"/>
</dbReference>
<feature type="domain" description="DDH" evidence="1">
    <location>
        <begin position="33"/>
        <end position="180"/>
    </location>
</feature>
<dbReference type="InterPro" id="IPR001667">
    <property type="entry name" value="DDH_dom"/>
</dbReference>
<reference evidence="3 4" key="1">
    <citation type="submission" date="2016-02" db="EMBL/GenBank/DDBJ databases">
        <authorList>
            <person name="Wen L."/>
            <person name="He K."/>
            <person name="Yang H."/>
        </authorList>
    </citation>
    <scope>NUCLEOTIDE SEQUENCE [LARGE SCALE GENOMIC DNA]</scope>
    <source>
        <strain evidence="3 4">MJR8628A</strain>
    </source>
</reference>
<organism evidence="3 4">
    <name type="scientific">Peptostreptococcus anaerobius</name>
    <dbReference type="NCBI Taxonomy" id="1261"/>
    <lineage>
        <taxon>Bacteria</taxon>
        <taxon>Bacillati</taxon>
        <taxon>Bacillota</taxon>
        <taxon>Clostridia</taxon>
        <taxon>Peptostreptococcales</taxon>
        <taxon>Peptostreptococcaceae</taxon>
        <taxon>Peptostreptococcus</taxon>
    </lineage>
</organism>
<dbReference type="AlphaFoldDB" id="A0A135YNG9"/>
<dbReference type="EMBL" id="LSQZ01000085">
    <property type="protein sequence ID" value="KXI10927.1"/>
    <property type="molecule type" value="Genomic_DNA"/>
</dbReference>
<evidence type="ECO:0000313" key="3">
    <source>
        <dbReference type="EMBL" id="KXI10927.1"/>
    </source>
</evidence>
<dbReference type="Pfam" id="PF02272">
    <property type="entry name" value="DHHA1"/>
    <property type="match status" value="1"/>
</dbReference>
<dbReference type="PANTHER" id="PTHR47618">
    <property type="entry name" value="BIFUNCTIONAL OLIGORIBONUCLEASE AND PAP PHOSPHATASE NRNA"/>
    <property type="match status" value="1"/>
</dbReference>
<gene>
    <name evidence="3" type="ORF">HMPREF3195_01669</name>
</gene>
<feature type="domain" description="DHHA1" evidence="2">
    <location>
        <begin position="256"/>
        <end position="339"/>
    </location>
</feature>